<dbReference type="EMBL" id="OE185958">
    <property type="protein sequence ID" value="CAD7577659.1"/>
    <property type="molecule type" value="Genomic_DNA"/>
</dbReference>
<reference evidence="1" key="1">
    <citation type="submission" date="2020-11" db="EMBL/GenBank/DDBJ databases">
        <authorList>
            <person name="Tran Van P."/>
        </authorList>
    </citation>
    <scope>NUCLEOTIDE SEQUENCE</scope>
</reference>
<proteinExistence type="predicted"/>
<dbReference type="AlphaFoldDB" id="A0A7R9JEE8"/>
<gene>
    <name evidence="1" type="ORF">TCMB3V08_LOCUS10207</name>
</gene>
<protein>
    <submittedName>
        <fullName evidence="1">(California timema) hypothetical protein</fullName>
    </submittedName>
</protein>
<name>A0A7R9JEE8_TIMCA</name>
<sequence length="131" mass="15041">MTENMALHDYRIVTYLDVTDDYFEEEANQVVVIQRRHKDVVWQDIFPMLEIDNPETRGLPMLHLQQILTTLQFYATEGFQESSVEAALRCIGIPSESLGFTAWTYTICESELHCIGIPSESLGFTAQTYTI</sequence>
<accession>A0A7R9JEE8</accession>
<evidence type="ECO:0000313" key="1">
    <source>
        <dbReference type="EMBL" id="CAD7577659.1"/>
    </source>
</evidence>
<organism evidence="1">
    <name type="scientific">Timema californicum</name>
    <name type="common">California timema</name>
    <name type="synonym">Walking stick</name>
    <dbReference type="NCBI Taxonomy" id="61474"/>
    <lineage>
        <taxon>Eukaryota</taxon>
        <taxon>Metazoa</taxon>
        <taxon>Ecdysozoa</taxon>
        <taxon>Arthropoda</taxon>
        <taxon>Hexapoda</taxon>
        <taxon>Insecta</taxon>
        <taxon>Pterygota</taxon>
        <taxon>Neoptera</taxon>
        <taxon>Polyneoptera</taxon>
        <taxon>Phasmatodea</taxon>
        <taxon>Timematodea</taxon>
        <taxon>Timematoidea</taxon>
        <taxon>Timematidae</taxon>
        <taxon>Timema</taxon>
    </lineage>
</organism>